<dbReference type="Proteomes" id="UP000278327">
    <property type="component" value="Unassembled WGS sequence"/>
</dbReference>
<keyword evidence="2" id="KW-1185">Reference proteome</keyword>
<dbReference type="AlphaFoldDB" id="A0A3N0AQ90"/>
<accession>A0A3N0AQ90</accession>
<proteinExistence type="predicted"/>
<evidence type="ECO:0000313" key="1">
    <source>
        <dbReference type="EMBL" id="RNL37007.1"/>
    </source>
</evidence>
<sequence>MGFFEKILSKVDDRMLAGERKSSAWSIYMSSPENADILKLATKDEAEISGVGASSSNVIEGILIDRYIPEDARARRCIVRMYLVDAEREGKKEAARPLPANGIIGALVLLCQDLAAGVKWQAAYPATKPLFAYMDKYFLDKNPMQGCGSEKSAGRLAALFDSVLKLIESASEDELSACSGHFVDSDGRALQTELALDGYPIFNITSFLNQFQPIVGNSAHTFRFLVALLESALPVGNTASDRFKFGAFCDDFCTEWSRYDELRAGRYPETEIVTYELADGDSVELPEDYILLNPKEAKESSYVCVMEVRNGGKYGRVIHEPSGLRSGAPHFAYFLDKPVSELDTDDTARLRSAALNVWPDLKEVLDDEANSEDGAALVGFFPVAEESAAKWSSTRCVIHRNGEER</sequence>
<dbReference type="RefSeq" id="WP_117284296.1">
    <property type="nucleotide sequence ID" value="NZ_JAMTCE010000017.1"/>
</dbReference>
<reference evidence="1 2" key="1">
    <citation type="journal article" date="2019" name="Microbiol. Resour. Announc.">
        <title>Draft Genome Sequences of Type Strains of Gordonibacter faecihominis, Paraeggerthella hongkongensis, Parvibacter caecicola,Slackia equolifaciens, Slackia faecicanis, and Slackia isoflavoniconvertens.</title>
        <authorList>
            <person name="Danylec N."/>
            <person name="Stoll D.A."/>
            <person name="Dotsch A."/>
            <person name="Huch M."/>
        </authorList>
    </citation>
    <scope>NUCLEOTIDE SEQUENCE [LARGE SCALE GENOMIC DNA]</scope>
    <source>
        <strain evidence="1 2">DSM 18785</strain>
    </source>
</reference>
<protein>
    <submittedName>
        <fullName evidence="1">Uncharacterized protein</fullName>
    </submittedName>
</protein>
<gene>
    <name evidence="1" type="ORF">DMP10_09575</name>
</gene>
<dbReference type="EMBL" id="QICA01000017">
    <property type="protein sequence ID" value="RNL37007.1"/>
    <property type="molecule type" value="Genomic_DNA"/>
</dbReference>
<organism evidence="1 2">
    <name type="scientific">Adlercreutzia equolifaciens subsp. celatus DSM 18785</name>
    <dbReference type="NCBI Taxonomy" id="1121021"/>
    <lineage>
        <taxon>Bacteria</taxon>
        <taxon>Bacillati</taxon>
        <taxon>Actinomycetota</taxon>
        <taxon>Coriobacteriia</taxon>
        <taxon>Eggerthellales</taxon>
        <taxon>Eggerthellaceae</taxon>
        <taxon>Adlercreutzia</taxon>
    </lineage>
</organism>
<comment type="caution">
    <text evidence="1">The sequence shown here is derived from an EMBL/GenBank/DDBJ whole genome shotgun (WGS) entry which is preliminary data.</text>
</comment>
<evidence type="ECO:0000313" key="2">
    <source>
        <dbReference type="Proteomes" id="UP000278327"/>
    </source>
</evidence>
<name>A0A3N0AQ90_9ACTN</name>